<gene>
    <name evidence="2" type="ORF">RRG08_038286</name>
</gene>
<comment type="caution">
    <text evidence="2">The sequence shown here is derived from an EMBL/GenBank/DDBJ whole genome shotgun (WGS) entry which is preliminary data.</text>
</comment>
<dbReference type="EMBL" id="JAWDGP010001519">
    <property type="protein sequence ID" value="KAK3790795.1"/>
    <property type="molecule type" value="Genomic_DNA"/>
</dbReference>
<feature type="region of interest" description="Disordered" evidence="1">
    <location>
        <begin position="96"/>
        <end position="167"/>
    </location>
</feature>
<accession>A0AAE1ANG4</accession>
<sequence length="167" mass="18178">MYRAFLILIYGRAGENPAFTDTARAKQNQQQNGDFLSRGGWRTKPSCVSASWETAEQYHYQEKAWANLNTYPPCDWLPRPRDEYLMELMDRARRPLEGRGSTAHRDREWPAPSVDRPGTWSRQVGHLPAGGAVSTPGDEGDGRDAAGAAAAGGGGGSGGAVGVARWM</sequence>
<name>A0AAE1ANG4_9GAST</name>
<evidence type="ECO:0000313" key="3">
    <source>
        <dbReference type="Proteomes" id="UP001283361"/>
    </source>
</evidence>
<evidence type="ECO:0000313" key="2">
    <source>
        <dbReference type="EMBL" id="KAK3790795.1"/>
    </source>
</evidence>
<feature type="compositionally biased region" description="Basic and acidic residues" evidence="1">
    <location>
        <begin position="96"/>
        <end position="109"/>
    </location>
</feature>
<organism evidence="2 3">
    <name type="scientific">Elysia crispata</name>
    <name type="common">lettuce slug</name>
    <dbReference type="NCBI Taxonomy" id="231223"/>
    <lineage>
        <taxon>Eukaryota</taxon>
        <taxon>Metazoa</taxon>
        <taxon>Spiralia</taxon>
        <taxon>Lophotrochozoa</taxon>
        <taxon>Mollusca</taxon>
        <taxon>Gastropoda</taxon>
        <taxon>Heterobranchia</taxon>
        <taxon>Euthyneura</taxon>
        <taxon>Panpulmonata</taxon>
        <taxon>Sacoglossa</taxon>
        <taxon>Placobranchoidea</taxon>
        <taxon>Plakobranchidae</taxon>
        <taxon>Elysia</taxon>
    </lineage>
</organism>
<protein>
    <submittedName>
        <fullName evidence="2">Uncharacterized protein</fullName>
    </submittedName>
</protein>
<keyword evidence="3" id="KW-1185">Reference proteome</keyword>
<proteinExistence type="predicted"/>
<dbReference type="AlphaFoldDB" id="A0AAE1ANG4"/>
<reference evidence="2" key="1">
    <citation type="journal article" date="2023" name="G3 (Bethesda)">
        <title>A reference genome for the long-term kleptoplast-retaining sea slug Elysia crispata morphotype clarki.</title>
        <authorList>
            <person name="Eastman K.E."/>
            <person name="Pendleton A.L."/>
            <person name="Shaikh M.A."/>
            <person name="Suttiyut T."/>
            <person name="Ogas R."/>
            <person name="Tomko P."/>
            <person name="Gavelis G."/>
            <person name="Widhalm J.R."/>
            <person name="Wisecaver J.H."/>
        </authorList>
    </citation>
    <scope>NUCLEOTIDE SEQUENCE</scope>
    <source>
        <strain evidence="2">ECLA1</strain>
    </source>
</reference>
<evidence type="ECO:0000256" key="1">
    <source>
        <dbReference type="SAM" id="MobiDB-lite"/>
    </source>
</evidence>
<feature type="compositionally biased region" description="Gly residues" evidence="1">
    <location>
        <begin position="150"/>
        <end position="161"/>
    </location>
</feature>
<dbReference type="Proteomes" id="UP001283361">
    <property type="component" value="Unassembled WGS sequence"/>
</dbReference>